<gene>
    <name evidence="1" type="ORF">BkAM31D_10450</name>
</gene>
<evidence type="ECO:0000313" key="1">
    <source>
        <dbReference type="EMBL" id="ARK30214.1"/>
    </source>
</evidence>
<accession>A0A1X9MC44</accession>
<dbReference type="RefSeq" id="WP_066151686.1">
    <property type="nucleotide sequence ID" value="NZ_CP020814.1"/>
</dbReference>
<proteinExistence type="predicted"/>
<dbReference type="STRING" id="199441.BkAM31D_10450"/>
<name>A0A1X9MC44_9BACI</name>
<dbReference type="AlphaFoldDB" id="A0A1X9MC44"/>
<organism evidence="1 2">
    <name type="scientific">Halalkalibacter krulwichiae</name>
    <dbReference type="NCBI Taxonomy" id="199441"/>
    <lineage>
        <taxon>Bacteria</taxon>
        <taxon>Bacillati</taxon>
        <taxon>Bacillota</taxon>
        <taxon>Bacilli</taxon>
        <taxon>Bacillales</taxon>
        <taxon>Bacillaceae</taxon>
        <taxon>Halalkalibacter</taxon>
    </lineage>
</organism>
<protein>
    <submittedName>
        <fullName evidence="1">Uncharacterized protein</fullName>
    </submittedName>
</protein>
<dbReference type="KEGG" id="bkw:BkAM31D_10450"/>
<sequence>MNKILLVVLGIIVVGISVYFITNSDSSKEEMVLADVEDDIAEDVTEREEAVETVPTEENEEPSYEQNIAYQEGMESSVKEIIKIQHHYLNDLAGWGNAESIGPEQLGTDEDWKKLQEDIVWLKDEGFAQSTVLKDMESAYQFYLVASNTGDSMSVRYLHRIFHDLDAHINDRKVDRIWDVTFAFGTEGMQDQLYTYLSGVDSE</sequence>
<keyword evidence="2" id="KW-1185">Reference proteome</keyword>
<evidence type="ECO:0000313" key="2">
    <source>
        <dbReference type="Proteomes" id="UP000193006"/>
    </source>
</evidence>
<dbReference type="Proteomes" id="UP000193006">
    <property type="component" value="Chromosome"/>
</dbReference>
<dbReference type="EMBL" id="CP020814">
    <property type="protein sequence ID" value="ARK30214.1"/>
    <property type="molecule type" value="Genomic_DNA"/>
</dbReference>
<reference evidence="1 2" key="1">
    <citation type="submission" date="2017-04" db="EMBL/GenBank/DDBJ databases">
        <title>Bacillus krulwichiae AM31D Genome sequencing and assembly.</title>
        <authorList>
            <person name="Krulwich T.A."/>
            <person name="Anastor L."/>
            <person name="Ehrlich R."/>
            <person name="Ehrlich G.D."/>
            <person name="Janto B."/>
        </authorList>
    </citation>
    <scope>NUCLEOTIDE SEQUENCE [LARGE SCALE GENOMIC DNA]</scope>
    <source>
        <strain evidence="1 2">AM31D</strain>
    </source>
</reference>